<reference evidence="1" key="1">
    <citation type="journal article" date="2021" name="Microb. Physiol.">
        <title>Proteogenomic Insights into the Physiology of Marine, Sulfate-Reducing, Filamentous Desulfonema limicola and Desulfonema magnum.</title>
        <authorList>
            <person name="Schnaars V."/>
            <person name="Wohlbrand L."/>
            <person name="Scheve S."/>
            <person name="Hinrichs C."/>
            <person name="Reinhardt R."/>
            <person name="Rabus R."/>
        </authorList>
    </citation>
    <scope>NUCLEOTIDE SEQUENCE</scope>
    <source>
        <strain evidence="1">5ac10</strain>
    </source>
</reference>
<dbReference type="AlphaFoldDB" id="A0A975B8W1"/>
<dbReference type="EMBL" id="CP061799">
    <property type="protein sequence ID" value="QTA80992.1"/>
    <property type="molecule type" value="Genomic_DNA"/>
</dbReference>
<evidence type="ECO:0000313" key="2">
    <source>
        <dbReference type="Proteomes" id="UP000663720"/>
    </source>
</evidence>
<dbReference type="RefSeq" id="WP_207687076.1">
    <property type="nucleotide sequence ID" value="NZ_CP061799.1"/>
</dbReference>
<evidence type="ECO:0000313" key="1">
    <source>
        <dbReference type="EMBL" id="QTA80992.1"/>
    </source>
</evidence>
<keyword evidence="2" id="KW-1185">Reference proteome</keyword>
<protein>
    <submittedName>
        <fullName evidence="1">Uncharacterized protein</fullName>
    </submittedName>
</protein>
<sequence>MAVFSITGFFNVISKQYNEPFFQTIRSNLILFGYDGTDFFDYQYDNEEELKEDIEKLEKR</sequence>
<dbReference type="KEGG" id="dli:dnl_33100"/>
<gene>
    <name evidence="1" type="ORF">dnl_33100</name>
</gene>
<proteinExistence type="predicted"/>
<name>A0A975B8W1_9BACT</name>
<dbReference type="Proteomes" id="UP000663720">
    <property type="component" value="Chromosome"/>
</dbReference>
<accession>A0A975B8W1</accession>
<organism evidence="1 2">
    <name type="scientific">Desulfonema limicola</name>
    <dbReference type="NCBI Taxonomy" id="45656"/>
    <lineage>
        <taxon>Bacteria</taxon>
        <taxon>Pseudomonadati</taxon>
        <taxon>Thermodesulfobacteriota</taxon>
        <taxon>Desulfobacteria</taxon>
        <taxon>Desulfobacterales</taxon>
        <taxon>Desulfococcaceae</taxon>
        <taxon>Desulfonema</taxon>
    </lineage>
</organism>